<reference evidence="3 4" key="1">
    <citation type="submission" date="2015-01" db="EMBL/GenBank/DDBJ databases">
        <title>Genome Assembly of Bacillus badius MTCC 1458.</title>
        <authorList>
            <person name="Verma A."/>
            <person name="Khatri I."/>
            <person name="Mual P."/>
            <person name="Subramanian S."/>
            <person name="Krishnamurthi S."/>
        </authorList>
    </citation>
    <scope>NUCLEOTIDE SEQUENCE [LARGE SCALE GENOMIC DNA]</scope>
    <source>
        <strain evidence="3 4">MTCC 1458</strain>
    </source>
</reference>
<dbReference type="InterPro" id="IPR032466">
    <property type="entry name" value="Metal_Hydrolase"/>
</dbReference>
<evidence type="ECO:0000313" key="3">
    <source>
        <dbReference type="EMBL" id="KIL75747.1"/>
    </source>
</evidence>
<proteinExistence type="predicted"/>
<dbReference type="Gene3D" id="3.20.20.140">
    <property type="entry name" value="Metal-dependent hydrolases"/>
    <property type="match status" value="1"/>
</dbReference>
<dbReference type="SUPFAM" id="SSF51556">
    <property type="entry name" value="Metallo-dependent hydrolases"/>
    <property type="match status" value="1"/>
</dbReference>
<dbReference type="NCBIfam" id="TIGR00010">
    <property type="entry name" value="YchF/TatD family DNA exonuclease"/>
    <property type="match status" value="1"/>
</dbReference>
<comment type="caution">
    <text evidence="3">The sequence shown here is derived from an EMBL/GenBank/DDBJ whole genome shotgun (WGS) entry which is preliminary data.</text>
</comment>
<sequence length="278" mass="31535">MFHVERLFNGNVYVFLLERMKRLLFDTHVHLNAEQYKEDIEEVIGRAQEAGVENMVVVGFDRPTIEKAMELIEKYDFLYASVGWHPVDAIDMQDEDLAWLEELAAHPKVVALGEMGLDYHWDKSPADIQKEVFRKQIRLAKKVKLPIIIHNREATQDIVDILKAEGAEEVGGIMHSFSGSVETAHECIGMNFYISLGGPVTFKNAKKPKEVAAAVPLDKLLIETDCPYLTPHPYRGKRNEPAYVKLVAEQIAELKGLDYEEVASATTENARQLFRIGQ</sequence>
<evidence type="ECO:0000313" key="4">
    <source>
        <dbReference type="Proteomes" id="UP000031982"/>
    </source>
</evidence>
<dbReference type="Proteomes" id="UP000031982">
    <property type="component" value="Unassembled WGS sequence"/>
</dbReference>
<accession>A0ABR5API0</accession>
<evidence type="ECO:0000256" key="2">
    <source>
        <dbReference type="ARBA" id="ARBA00022801"/>
    </source>
</evidence>
<dbReference type="CDD" id="cd01310">
    <property type="entry name" value="TatD_DNAse"/>
    <property type="match status" value="1"/>
</dbReference>
<dbReference type="PANTHER" id="PTHR46124">
    <property type="entry name" value="D-AMINOACYL-TRNA DEACYLASE"/>
    <property type="match status" value="1"/>
</dbReference>
<keyword evidence="1" id="KW-0479">Metal-binding</keyword>
<dbReference type="PROSITE" id="PS01137">
    <property type="entry name" value="TATD_1"/>
    <property type="match status" value="1"/>
</dbReference>
<organism evidence="3 4">
    <name type="scientific">Bacillus badius</name>
    <dbReference type="NCBI Taxonomy" id="1455"/>
    <lineage>
        <taxon>Bacteria</taxon>
        <taxon>Bacillati</taxon>
        <taxon>Bacillota</taxon>
        <taxon>Bacilli</taxon>
        <taxon>Bacillales</taxon>
        <taxon>Bacillaceae</taxon>
        <taxon>Pseudobacillus</taxon>
    </lineage>
</organism>
<dbReference type="Pfam" id="PF01026">
    <property type="entry name" value="TatD_DNase"/>
    <property type="match status" value="1"/>
</dbReference>
<evidence type="ECO:0000256" key="1">
    <source>
        <dbReference type="ARBA" id="ARBA00022723"/>
    </source>
</evidence>
<dbReference type="PIRSF" id="PIRSF005902">
    <property type="entry name" value="DNase_TatD"/>
    <property type="match status" value="1"/>
</dbReference>
<keyword evidence="2" id="KW-0378">Hydrolase</keyword>
<dbReference type="InterPro" id="IPR015991">
    <property type="entry name" value="TatD/YcfH-like"/>
</dbReference>
<dbReference type="InterPro" id="IPR018228">
    <property type="entry name" value="DNase_TatD-rel_CS"/>
</dbReference>
<keyword evidence="4" id="KW-1185">Reference proteome</keyword>
<name>A0ABR5API0_BACBA</name>
<dbReference type="PROSITE" id="PS01091">
    <property type="entry name" value="TATD_3"/>
    <property type="match status" value="1"/>
</dbReference>
<protein>
    <submittedName>
        <fullName evidence="3">Deoxyribonuclease YcfH</fullName>
    </submittedName>
</protein>
<gene>
    <name evidence="3" type="ORF">SD77_2809</name>
</gene>
<dbReference type="PANTHER" id="PTHR46124:SF2">
    <property type="entry name" value="D-AMINOACYL-TRNA DEACYLASE"/>
    <property type="match status" value="1"/>
</dbReference>
<dbReference type="InterPro" id="IPR001130">
    <property type="entry name" value="TatD-like"/>
</dbReference>
<dbReference type="EMBL" id="JXLP01000023">
    <property type="protein sequence ID" value="KIL75747.1"/>
    <property type="molecule type" value="Genomic_DNA"/>
</dbReference>